<keyword evidence="2" id="KW-1185">Reference proteome</keyword>
<accession>A0A7E4UXN8</accession>
<reference evidence="2" key="1">
    <citation type="journal article" date="2013" name="Genetics">
        <title>The draft genome and transcriptome of Panagrellus redivivus are shaped by the harsh demands of a free-living lifestyle.</title>
        <authorList>
            <person name="Srinivasan J."/>
            <person name="Dillman A.R."/>
            <person name="Macchietto M.G."/>
            <person name="Heikkinen L."/>
            <person name="Lakso M."/>
            <person name="Fracchia K.M."/>
            <person name="Antoshechkin I."/>
            <person name="Mortazavi A."/>
            <person name="Wong G."/>
            <person name="Sternberg P.W."/>
        </authorList>
    </citation>
    <scope>NUCLEOTIDE SEQUENCE [LARGE SCALE GENOMIC DNA]</scope>
    <source>
        <strain evidence="2">MT8872</strain>
    </source>
</reference>
<protein>
    <submittedName>
        <fullName evidence="3">Transmembrane protein</fullName>
    </submittedName>
</protein>
<evidence type="ECO:0000313" key="3">
    <source>
        <dbReference type="WBParaSite" id="Pan_g1408.t1"/>
    </source>
</evidence>
<keyword evidence="1" id="KW-0812">Transmembrane</keyword>
<evidence type="ECO:0000313" key="2">
    <source>
        <dbReference type="Proteomes" id="UP000492821"/>
    </source>
</evidence>
<reference evidence="3" key="2">
    <citation type="submission" date="2020-10" db="UniProtKB">
        <authorList>
            <consortium name="WormBaseParasite"/>
        </authorList>
    </citation>
    <scope>IDENTIFICATION</scope>
</reference>
<sequence>MDDMIPSTLLNLVFRPIEQASNGSCPLQDASIVTIFRDRNTPDVTAVGAHVINFFVITVLLSLRIRDGWRILSIIWVLAVLNCIGVLNPAINRTIQLVIFMLLPMTISRSFNLEVDEPAEFHSPTPCRTVVEIPASKTDQEASRKAFPDRLAGLFGYGGTESKLITFFYHSAIQTGYVRAASMMIEIALNNEGYEAPLPLFFINFFSTTLSMIALTGMRNHGKGDLELCVAQTMVFVNCFVYGFLSAMSSTFLADFCFENHSAYSASMLMYRSIFGISLLIIACLYVLIHDEDDTLPMYDSFDQYLENLSDFQKGETKKSGDNLAFQRDSIAKGGDAIDTPVFLGNVPVYFE</sequence>
<feature type="transmembrane region" description="Helical" evidence="1">
    <location>
        <begin position="269"/>
        <end position="289"/>
    </location>
</feature>
<dbReference type="AlphaFoldDB" id="A0A7E4UXN8"/>
<name>A0A7E4UXN8_PANRE</name>
<feature type="transmembrane region" description="Helical" evidence="1">
    <location>
        <begin position="44"/>
        <end position="63"/>
    </location>
</feature>
<dbReference type="WBParaSite" id="Pan_g1408.t1">
    <property type="protein sequence ID" value="Pan_g1408.t1"/>
    <property type="gene ID" value="Pan_g1408"/>
</dbReference>
<feature type="transmembrane region" description="Helical" evidence="1">
    <location>
        <begin position="228"/>
        <end position="249"/>
    </location>
</feature>
<keyword evidence="1" id="KW-1133">Transmembrane helix</keyword>
<feature type="transmembrane region" description="Helical" evidence="1">
    <location>
        <begin position="198"/>
        <end position="216"/>
    </location>
</feature>
<proteinExistence type="predicted"/>
<feature type="transmembrane region" description="Helical" evidence="1">
    <location>
        <begin position="69"/>
        <end position="87"/>
    </location>
</feature>
<evidence type="ECO:0000256" key="1">
    <source>
        <dbReference type="SAM" id="Phobius"/>
    </source>
</evidence>
<keyword evidence="1" id="KW-0472">Membrane</keyword>
<dbReference type="Proteomes" id="UP000492821">
    <property type="component" value="Unassembled WGS sequence"/>
</dbReference>
<organism evidence="2 3">
    <name type="scientific">Panagrellus redivivus</name>
    <name type="common">Microworm</name>
    <dbReference type="NCBI Taxonomy" id="6233"/>
    <lineage>
        <taxon>Eukaryota</taxon>
        <taxon>Metazoa</taxon>
        <taxon>Ecdysozoa</taxon>
        <taxon>Nematoda</taxon>
        <taxon>Chromadorea</taxon>
        <taxon>Rhabditida</taxon>
        <taxon>Tylenchina</taxon>
        <taxon>Panagrolaimomorpha</taxon>
        <taxon>Panagrolaimoidea</taxon>
        <taxon>Panagrolaimidae</taxon>
        <taxon>Panagrellus</taxon>
    </lineage>
</organism>